<name>A0ACC2SML7_9FUNG</name>
<protein>
    <submittedName>
        <fullName evidence="1">Uncharacterized protein</fullName>
    </submittedName>
</protein>
<proteinExistence type="predicted"/>
<gene>
    <name evidence="1" type="ORF">DSO57_1038654</name>
</gene>
<reference evidence="1" key="1">
    <citation type="submission" date="2022-04" db="EMBL/GenBank/DDBJ databases">
        <title>Genome of the entomopathogenic fungus Entomophthora muscae.</title>
        <authorList>
            <person name="Elya C."/>
            <person name="Lovett B.R."/>
            <person name="Lee E."/>
            <person name="Macias A.M."/>
            <person name="Hajek A.E."/>
            <person name="De Bivort B.L."/>
            <person name="Kasson M.T."/>
            <person name="De Fine Licht H.H."/>
            <person name="Stajich J.E."/>
        </authorList>
    </citation>
    <scope>NUCLEOTIDE SEQUENCE</scope>
    <source>
        <strain evidence="1">Berkeley</strain>
    </source>
</reference>
<evidence type="ECO:0000313" key="2">
    <source>
        <dbReference type="Proteomes" id="UP001165960"/>
    </source>
</evidence>
<evidence type="ECO:0000313" key="1">
    <source>
        <dbReference type="EMBL" id="KAJ9063654.1"/>
    </source>
</evidence>
<comment type="caution">
    <text evidence="1">The sequence shown here is derived from an EMBL/GenBank/DDBJ whole genome shotgun (WGS) entry which is preliminary data.</text>
</comment>
<organism evidence="1 2">
    <name type="scientific">Entomophthora muscae</name>
    <dbReference type="NCBI Taxonomy" id="34485"/>
    <lineage>
        <taxon>Eukaryota</taxon>
        <taxon>Fungi</taxon>
        <taxon>Fungi incertae sedis</taxon>
        <taxon>Zoopagomycota</taxon>
        <taxon>Entomophthoromycotina</taxon>
        <taxon>Entomophthoromycetes</taxon>
        <taxon>Entomophthorales</taxon>
        <taxon>Entomophthoraceae</taxon>
        <taxon>Entomophthora</taxon>
    </lineage>
</organism>
<sequence length="190" mass="21367">MHEPMQEFPPVPRHQLKVDFSSQEQLPVPDEPVGKVEESTDPHEEAAIESSEPAQVETVVIEPERPPTPPPMPKLAFDHFPAFRSSLDKPLSSENSLLIQKELSSLYSLLQAAIENKYDPTPGGAEKIKRLEATALMIQEKPLAEFLPLNAHRALMKGVQTALQESSALSEHLRNLSEKFDYKFDMNFEL</sequence>
<accession>A0ACC2SML7</accession>
<dbReference type="EMBL" id="QTSX02004774">
    <property type="protein sequence ID" value="KAJ9063654.1"/>
    <property type="molecule type" value="Genomic_DNA"/>
</dbReference>
<keyword evidence="2" id="KW-1185">Reference proteome</keyword>
<dbReference type="Proteomes" id="UP001165960">
    <property type="component" value="Unassembled WGS sequence"/>
</dbReference>